<reference evidence="4" key="1">
    <citation type="submission" date="2017-02" db="UniProtKB">
        <authorList>
            <consortium name="WormBaseParasite"/>
        </authorList>
    </citation>
    <scope>IDENTIFICATION</scope>
</reference>
<feature type="region of interest" description="Disordered" evidence="1">
    <location>
        <begin position="156"/>
        <end position="249"/>
    </location>
</feature>
<dbReference type="GO" id="GO:0005634">
    <property type="term" value="C:nucleus"/>
    <property type="evidence" value="ECO:0007669"/>
    <property type="project" value="TreeGrafter"/>
</dbReference>
<feature type="compositionally biased region" description="Polar residues" evidence="1">
    <location>
        <begin position="263"/>
        <end position="283"/>
    </location>
</feature>
<dbReference type="PANTHER" id="PTHR13621">
    <property type="entry name" value="PROLINE-RICH PROTEIN PRCC"/>
    <property type="match status" value="1"/>
</dbReference>
<keyword evidence="3" id="KW-1185">Reference proteome</keyword>
<evidence type="ECO:0000313" key="4">
    <source>
        <dbReference type="WBParaSite" id="EVEC_0000330501-mRNA-1"/>
    </source>
</evidence>
<dbReference type="OrthoDB" id="206969at2759"/>
<dbReference type="Proteomes" id="UP000274131">
    <property type="component" value="Unassembled WGS sequence"/>
</dbReference>
<dbReference type="AlphaFoldDB" id="A0A0N4V075"/>
<sequence>MVYRGVRSIWRFANRPFSMGTFQDLYRNYIDKMLGLVDYEASDSDEEGFSEQQSEQISAVIVANPRKISNTAAESVSATPVGTDLFDNLNSRDDDAASSVSKSKLFTDIHDLGDILASLPVASKQELKNGSQFAEGELEDIVKRKRWEIKEAKRIAKKRKKLEKQRRKELRREKEGNEEEHKKKVGRKKIKIEAFGGLPELDASGSDSGEENDSSKLMANKTSKSVGLLSMLPKPSSERIGKGPNIMFPSSLRVSQKTSSVRVTDVKATSSEINRPSTSVNSGESDEDEDNIDFFGLNEPEESETAVEAKISDVAYGPSVPFQKESGNMPQNSDLREDIINEVGPSSSAVIDDSEAARIIYSHDVAPYGGSELDASNAASNIVDFDVDQALGPNVRANLLKNLHNKSLAEASIAHLAKLPRPKNSKDVVARRKHQITYLATVAVAREEQLAEQWSQNRHAKRMAAQKYGF</sequence>
<evidence type="ECO:0000313" key="3">
    <source>
        <dbReference type="Proteomes" id="UP000274131"/>
    </source>
</evidence>
<gene>
    <name evidence="2" type="ORF">EVEC_LOCUS3013</name>
</gene>
<dbReference type="EMBL" id="UXUI01007490">
    <property type="protein sequence ID" value="VDD87870.1"/>
    <property type="molecule type" value="Genomic_DNA"/>
</dbReference>
<protein>
    <submittedName>
        <fullName evidence="4">Proline-rich protein PRCC</fullName>
    </submittedName>
</protein>
<evidence type="ECO:0000256" key="1">
    <source>
        <dbReference type="SAM" id="MobiDB-lite"/>
    </source>
</evidence>
<reference evidence="2 3" key="2">
    <citation type="submission" date="2018-10" db="EMBL/GenBank/DDBJ databases">
        <authorList>
            <consortium name="Pathogen Informatics"/>
        </authorList>
    </citation>
    <scope>NUCLEOTIDE SEQUENCE [LARGE SCALE GENOMIC DNA]</scope>
</reference>
<evidence type="ECO:0000313" key="2">
    <source>
        <dbReference type="EMBL" id="VDD87870.1"/>
    </source>
</evidence>
<feature type="region of interest" description="Disordered" evidence="1">
    <location>
        <begin position="263"/>
        <end position="289"/>
    </location>
</feature>
<dbReference type="InterPro" id="IPR018800">
    <property type="entry name" value="PRCC"/>
</dbReference>
<dbReference type="PANTHER" id="PTHR13621:SF2">
    <property type="entry name" value="PROLINE-RICH PROTEIN PRCC"/>
    <property type="match status" value="1"/>
</dbReference>
<proteinExistence type="predicted"/>
<organism evidence="4">
    <name type="scientific">Enterobius vermicularis</name>
    <name type="common">Human pinworm</name>
    <dbReference type="NCBI Taxonomy" id="51028"/>
    <lineage>
        <taxon>Eukaryota</taxon>
        <taxon>Metazoa</taxon>
        <taxon>Ecdysozoa</taxon>
        <taxon>Nematoda</taxon>
        <taxon>Chromadorea</taxon>
        <taxon>Rhabditida</taxon>
        <taxon>Spirurina</taxon>
        <taxon>Oxyuridomorpha</taxon>
        <taxon>Oxyuroidea</taxon>
        <taxon>Oxyuridae</taxon>
        <taxon>Enterobius</taxon>
    </lineage>
</organism>
<dbReference type="STRING" id="51028.A0A0N4V075"/>
<name>A0A0N4V075_ENTVE</name>
<dbReference type="Pfam" id="PF10253">
    <property type="entry name" value="PRCC"/>
    <property type="match status" value="1"/>
</dbReference>
<accession>A0A0N4V075</accession>
<feature type="compositionally biased region" description="Basic residues" evidence="1">
    <location>
        <begin position="156"/>
        <end position="169"/>
    </location>
</feature>
<dbReference type="WBParaSite" id="EVEC_0000330501-mRNA-1">
    <property type="protein sequence ID" value="EVEC_0000330501-mRNA-1"/>
    <property type="gene ID" value="EVEC_0000330501"/>
</dbReference>
<feature type="compositionally biased region" description="Basic and acidic residues" evidence="1">
    <location>
        <begin position="170"/>
        <end position="182"/>
    </location>
</feature>